<comment type="function">
    <text evidence="9 10">Catalyzes hydrolysis of the D-alanyl-D-alanine dipeptide.</text>
</comment>
<evidence type="ECO:0000256" key="1">
    <source>
        <dbReference type="ARBA" id="ARBA00001362"/>
    </source>
</evidence>
<feature type="binding site" evidence="9">
    <location>
        <position position="258"/>
    </location>
    <ligand>
        <name>Zn(2+)</name>
        <dbReference type="ChEBI" id="CHEBI:29105"/>
        <note>catalytic</note>
    </ligand>
</feature>
<evidence type="ECO:0000256" key="7">
    <source>
        <dbReference type="ARBA" id="ARBA00023049"/>
    </source>
</evidence>
<feature type="active site" description="Proton donor/acceptor" evidence="9">
    <location>
        <position position="255"/>
    </location>
</feature>
<dbReference type="Pfam" id="PF01427">
    <property type="entry name" value="Peptidase_M15"/>
    <property type="match status" value="2"/>
</dbReference>
<dbReference type="RefSeq" id="WP_265363787.1">
    <property type="nucleotide sequence ID" value="NZ_CP110636.1"/>
</dbReference>
<dbReference type="InterPro" id="IPR000755">
    <property type="entry name" value="A_A_dipeptidase"/>
</dbReference>
<keyword evidence="3 9" id="KW-0479">Metal-binding</keyword>
<evidence type="ECO:0000256" key="2">
    <source>
        <dbReference type="ARBA" id="ARBA00022670"/>
    </source>
</evidence>
<proteinExistence type="inferred from homology"/>
<evidence type="ECO:0000256" key="6">
    <source>
        <dbReference type="ARBA" id="ARBA00022997"/>
    </source>
</evidence>
<accession>A0ABY6PFD3</accession>
<organism evidence="12 13">
    <name type="scientific">Streptomyces endophytica</name>
    <dbReference type="NCBI Taxonomy" id="2991496"/>
    <lineage>
        <taxon>Bacteria</taxon>
        <taxon>Bacillati</taxon>
        <taxon>Actinomycetota</taxon>
        <taxon>Actinomycetes</taxon>
        <taxon>Kitasatosporales</taxon>
        <taxon>Streptomycetaceae</taxon>
        <taxon>Streptomyces</taxon>
    </lineage>
</organism>
<dbReference type="PROSITE" id="PS51318">
    <property type="entry name" value="TAT"/>
    <property type="match status" value="1"/>
</dbReference>
<dbReference type="PANTHER" id="PTHR43126">
    <property type="entry name" value="D-ALANYL-D-ALANINE DIPEPTIDASE"/>
    <property type="match status" value="1"/>
</dbReference>
<keyword evidence="8 10" id="KW-0961">Cell wall biogenesis/degradation</keyword>
<dbReference type="CDD" id="cd14817">
    <property type="entry name" value="D-Ala-D-Ala_dipeptidase_VanX"/>
    <property type="match status" value="1"/>
</dbReference>
<evidence type="ECO:0000256" key="4">
    <source>
        <dbReference type="ARBA" id="ARBA00022801"/>
    </source>
</evidence>
<evidence type="ECO:0000313" key="12">
    <source>
        <dbReference type="EMBL" id="UZJ32550.1"/>
    </source>
</evidence>
<evidence type="ECO:0000256" key="5">
    <source>
        <dbReference type="ARBA" id="ARBA00022833"/>
    </source>
</evidence>
<dbReference type="HAMAP" id="MF_01924">
    <property type="entry name" value="A_A_dipeptidase"/>
    <property type="match status" value="1"/>
</dbReference>
<sequence length="287" mass="31766">MPRPIRAAALRGAATAAAAAALLAVTALSPAAAAPTARPAPPSAPAHDPKAPEEFVALRDVDPTVLQEMRYPTPHNFMGVPVTGYRAPMCLLTRDAARALHRAQRSFLRRGYSLKVYDCYRPQRAVNHFVAWAKDLGDQRMKGEFYPRVDKSTLFRDGYIAEKSGHSRGSTVDLTLVRLPAAPTRPYVPGEPLTPCYGPRAARFPDNSLDMGTGFDCFDTLAHTLDPRITGVQRANRLLLKDGLERAGFVNYAAEWWHYTFTPETFPDTYFDFPVSRRSLTGHRPRG</sequence>
<gene>
    <name evidence="12" type="ORF">OJ254_22530</name>
</gene>
<keyword evidence="7 9" id="KW-0482">Metalloprotease</keyword>
<feature type="site" description="Transition state stabilizer" evidence="9">
    <location>
        <position position="121"/>
    </location>
</feature>
<feature type="binding site" evidence="9">
    <location>
        <position position="173"/>
    </location>
    <ligand>
        <name>Zn(2+)</name>
        <dbReference type="ChEBI" id="CHEBI:29105"/>
        <note>catalytic</note>
    </ligand>
</feature>
<dbReference type="InterPro" id="IPR006311">
    <property type="entry name" value="TAT_signal"/>
</dbReference>
<feature type="chain" id="PRO_5045740191" description="D-alanyl-D-alanine dipeptidase" evidence="11">
    <location>
        <begin position="34"/>
        <end position="287"/>
    </location>
</feature>
<keyword evidence="6 9" id="KW-0224">Dipeptidase</keyword>
<dbReference type="PIRSF" id="PIRSF026671">
    <property type="entry name" value="AA_dipeptidase"/>
    <property type="match status" value="1"/>
</dbReference>
<dbReference type="PANTHER" id="PTHR43126:SF1">
    <property type="entry name" value="D-ALANYL-D-ALANINE DIPEPTIDASE"/>
    <property type="match status" value="1"/>
</dbReference>
<protein>
    <recommendedName>
        <fullName evidence="9 10">D-alanyl-D-alanine dipeptidase</fullName>
        <shortName evidence="9 10">D-Ala-D-Ala dipeptidase</shortName>
        <ecNumber evidence="9 10">3.4.13.22</ecNumber>
    </recommendedName>
</protein>
<keyword evidence="13" id="KW-1185">Reference proteome</keyword>
<feature type="signal peptide" evidence="11">
    <location>
        <begin position="1"/>
        <end position="33"/>
    </location>
</feature>
<comment type="similarity">
    <text evidence="9 10">Belongs to the peptidase M15D family.</text>
</comment>
<dbReference type="Gene3D" id="3.30.1380.10">
    <property type="match status" value="1"/>
</dbReference>
<keyword evidence="2 9" id="KW-0645">Protease</keyword>
<dbReference type="EMBL" id="CP110636">
    <property type="protein sequence ID" value="UZJ32550.1"/>
    <property type="molecule type" value="Genomic_DNA"/>
</dbReference>
<evidence type="ECO:0000256" key="3">
    <source>
        <dbReference type="ARBA" id="ARBA00022723"/>
    </source>
</evidence>
<evidence type="ECO:0000313" key="13">
    <source>
        <dbReference type="Proteomes" id="UP001164959"/>
    </source>
</evidence>
<comment type="cofactor">
    <cofactor evidence="9">
        <name>Zn(2+)</name>
        <dbReference type="ChEBI" id="CHEBI:29105"/>
    </cofactor>
    <text evidence="9">Binds 1 zinc ion per subunit.</text>
</comment>
<keyword evidence="4 9" id="KW-0378">Hydrolase</keyword>
<keyword evidence="5 9" id="KW-0862">Zinc</keyword>
<evidence type="ECO:0000256" key="11">
    <source>
        <dbReference type="SAM" id="SignalP"/>
    </source>
</evidence>
<dbReference type="Proteomes" id="UP001164959">
    <property type="component" value="Chromosome"/>
</dbReference>
<name>A0ABY6PFD3_9ACTN</name>
<comment type="catalytic activity">
    <reaction evidence="1 9 10">
        <text>D-alanyl-D-alanine + H2O = 2 D-alanine</text>
        <dbReference type="Rhea" id="RHEA:20661"/>
        <dbReference type="ChEBI" id="CHEBI:15377"/>
        <dbReference type="ChEBI" id="CHEBI:57416"/>
        <dbReference type="ChEBI" id="CHEBI:57822"/>
        <dbReference type="EC" id="3.4.13.22"/>
    </reaction>
</comment>
<evidence type="ECO:0000256" key="10">
    <source>
        <dbReference type="PIRNR" id="PIRNR026671"/>
    </source>
</evidence>
<keyword evidence="11" id="KW-0732">Signal</keyword>
<evidence type="ECO:0000256" key="8">
    <source>
        <dbReference type="ARBA" id="ARBA00023316"/>
    </source>
</evidence>
<feature type="binding site" evidence="9">
    <location>
        <position position="166"/>
    </location>
    <ligand>
        <name>Zn(2+)</name>
        <dbReference type="ChEBI" id="CHEBI:29105"/>
        <note>catalytic</note>
    </ligand>
</feature>
<reference evidence="12" key="1">
    <citation type="submission" date="2022-11" db="EMBL/GenBank/DDBJ databases">
        <title>Identification and genomic analyses of a novel endophytic actinobacterium Streptomyces endophytica sp. nov. with potential for biocontrol of Yam anthracnose.</title>
        <authorList>
            <person name="Huang X."/>
        </authorList>
    </citation>
    <scope>NUCLEOTIDE SEQUENCE</scope>
    <source>
        <strain evidence="12">HNM0140</strain>
    </source>
</reference>
<dbReference type="InterPro" id="IPR009045">
    <property type="entry name" value="Zn_M74/Hedgehog-like"/>
</dbReference>
<dbReference type="EC" id="3.4.13.22" evidence="9 10"/>
<evidence type="ECO:0000256" key="9">
    <source>
        <dbReference type="HAMAP-Rule" id="MF_01924"/>
    </source>
</evidence>
<dbReference type="SUPFAM" id="SSF55166">
    <property type="entry name" value="Hedgehog/DD-peptidase"/>
    <property type="match status" value="1"/>
</dbReference>